<dbReference type="InterPro" id="IPR016161">
    <property type="entry name" value="Ald_DH/histidinol_DH"/>
</dbReference>
<proteinExistence type="inferred from homology"/>
<feature type="coiled-coil region" evidence="14">
    <location>
        <begin position="2"/>
        <end position="29"/>
    </location>
</feature>
<comment type="similarity">
    <text evidence="3 9 10 13">Belongs to the histidinol dehydrogenase family.</text>
</comment>
<comment type="pathway">
    <text evidence="9">Amino-acid biosynthesis; L-histidine biosynthesis; L-histidine from 5-phospho-alpha-D-ribose 1-diphosphate: step 9/9.</text>
</comment>
<evidence type="ECO:0000256" key="6">
    <source>
        <dbReference type="ARBA" id="ARBA00022833"/>
    </source>
</evidence>
<feature type="active site" description="Proton acceptor" evidence="9 11">
    <location>
        <position position="327"/>
    </location>
</feature>
<dbReference type="SUPFAM" id="SSF53720">
    <property type="entry name" value="ALDH-like"/>
    <property type="match status" value="1"/>
</dbReference>
<keyword evidence="5" id="KW-0479">Metal-binding</keyword>
<evidence type="ECO:0000256" key="11">
    <source>
        <dbReference type="PIRSR" id="PIRSR000099-1"/>
    </source>
</evidence>
<keyword evidence="6" id="KW-0862">Zinc</keyword>
<keyword evidence="9" id="KW-0368">Histidine biosynthesis</keyword>
<evidence type="ECO:0000256" key="4">
    <source>
        <dbReference type="ARBA" id="ARBA00012965"/>
    </source>
</evidence>
<dbReference type="PANTHER" id="PTHR21256:SF2">
    <property type="entry name" value="HISTIDINE BIOSYNTHESIS TRIFUNCTIONAL PROTEIN"/>
    <property type="match status" value="1"/>
</dbReference>
<evidence type="ECO:0000256" key="9">
    <source>
        <dbReference type="HAMAP-Rule" id="MF_01024"/>
    </source>
</evidence>
<dbReference type="GO" id="GO:0000105">
    <property type="term" value="P:L-histidine biosynthetic process"/>
    <property type="evidence" value="ECO:0007669"/>
    <property type="project" value="UniProtKB-UniRule"/>
</dbReference>
<evidence type="ECO:0000256" key="2">
    <source>
        <dbReference type="ARBA" id="ARBA00003850"/>
    </source>
</evidence>
<dbReference type="Gene3D" id="1.20.5.1300">
    <property type="match status" value="1"/>
</dbReference>
<evidence type="ECO:0000256" key="3">
    <source>
        <dbReference type="ARBA" id="ARBA00010178"/>
    </source>
</evidence>
<dbReference type="EC" id="1.1.1.23" evidence="4 9"/>
<evidence type="ECO:0000256" key="1">
    <source>
        <dbReference type="ARBA" id="ARBA00001947"/>
    </source>
</evidence>
<keyword evidence="9" id="KW-0028">Amino-acid biosynthesis</keyword>
<organism evidence="15 16">
    <name type="scientific">Clostridium neonatale</name>
    <dbReference type="NCBI Taxonomy" id="137838"/>
    <lineage>
        <taxon>Bacteria</taxon>
        <taxon>Bacillati</taxon>
        <taxon>Bacillota</taxon>
        <taxon>Clostridia</taxon>
        <taxon>Eubacteriales</taxon>
        <taxon>Clostridiaceae</taxon>
        <taxon>Clostridium</taxon>
    </lineage>
</organism>
<feature type="active site" description="Proton acceptor" evidence="9 11">
    <location>
        <position position="326"/>
    </location>
</feature>
<evidence type="ECO:0000256" key="13">
    <source>
        <dbReference type="RuleBase" id="RU004175"/>
    </source>
</evidence>
<dbReference type="PANTHER" id="PTHR21256">
    <property type="entry name" value="HISTIDINOL DEHYDROGENASE HDH"/>
    <property type="match status" value="1"/>
</dbReference>
<dbReference type="HAMAP" id="MF_01024">
    <property type="entry name" value="HisD"/>
    <property type="match status" value="1"/>
</dbReference>
<dbReference type="InterPro" id="IPR001692">
    <property type="entry name" value="Histidinol_DH_CS"/>
</dbReference>
<dbReference type="PIRSF" id="PIRSF000099">
    <property type="entry name" value="Histidinol_dh"/>
    <property type="match status" value="1"/>
</dbReference>
<dbReference type="GO" id="GO:0005829">
    <property type="term" value="C:cytosol"/>
    <property type="evidence" value="ECO:0007669"/>
    <property type="project" value="TreeGrafter"/>
</dbReference>
<dbReference type="InterPro" id="IPR022695">
    <property type="entry name" value="Histidinol_DH_monofunct"/>
</dbReference>
<evidence type="ECO:0000256" key="5">
    <source>
        <dbReference type="ARBA" id="ARBA00022723"/>
    </source>
</evidence>
<keyword evidence="9 12" id="KW-0520">NAD</keyword>
<feature type="binding site" evidence="9 12">
    <location>
        <position position="190"/>
    </location>
    <ligand>
        <name>NAD(+)</name>
        <dbReference type="ChEBI" id="CHEBI:57540"/>
    </ligand>
</feature>
<name>A0AA86K1V0_9CLOT</name>
<dbReference type="Proteomes" id="UP000789738">
    <property type="component" value="Unassembled WGS sequence"/>
</dbReference>
<protein>
    <recommendedName>
        <fullName evidence="4 9">Histidinol dehydrogenase</fullName>
        <shortName evidence="9">HDH</shortName>
        <ecNumber evidence="4 9">1.1.1.23</ecNumber>
    </recommendedName>
</protein>
<feature type="binding site" evidence="9 12">
    <location>
        <position position="213"/>
    </location>
    <ligand>
        <name>NAD(+)</name>
        <dbReference type="ChEBI" id="CHEBI:57540"/>
    </ligand>
</feature>
<comment type="function">
    <text evidence="2 9">Catalyzes the sequential NAD-dependent oxidations of L-histidinol to L-histidinaldehyde and then to L-histidine.</text>
</comment>
<keyword evidence="7 9" id="KW-0560">Oxidoreductase</keyword>
<evidence type="ECO:0000256" key="7">
    <source>
        <dbReference type="ARBA" id="ARBA00023002"/>
    </source>
</evidence>
<dbReference type="GO" id="GO:0046872">
    <property type="term" value="F:metal ion binding"/>
    <property type="evidence" value="ECO:0007669"/>
    <property type="project" value="UniProtKB-KW"/>
</dbReference>
<evidence type="ECO:0000256" key="12">
    <source>
        <dbReference type="PIRSR" id="PIRSR000099-2"/>
    </source>
</evidence>
<gene>
    <name evidence="9 15" type="primary">hisD</name>
    <name evidence="15" type="ORF">CNEO_44024</name>
</gene>
<comment type="cofactor">
    <cofactor evidence="1">
        <name>Zn(2+)</name>
        <dbReference type="ChEBI" id="CHEBI:29105"/>
    </cofactor>
</comment>
<dbReference type="GO" id="GO:0051287">
    <property type="term" value="F:NAD binding"/>
    <property type="evidence" value="ECO:0007669"/>
    <property type="project" value="InterPro"/>
</dbReference>
<dbReference type="Pfam" id="PF00815">
    <property type="entry name" value="Histidinol_dh"/>
    <property type="match status" value="1"/>
</dbReference>
<evidence type="ECO:0000256" key="14">
    <source>
        <dbReference type="SAM" id="Coils"/>
    </source>
</evidence>
<keyword evidence="14" id="KW-0175">Coiled coil</keyword>
<comment type="caution">
    <text evidence="9">Lacks conserved residue(s) required for the propagation of feature annotation.</text>
</comment>
<dbReference type="PRINTS" id="PR00083">
    <property type="entry name" value="HOLDHDRGNASE"/>
</dbReference>
<dbReference type="PROSITE" id="PS00611">
    <property type="entry name" value="HISOL_DEHYDROGENASE"/>
    <property type="match status" value="1"/>
</dbReference>
<dbReference type="CDD" id="cd06572">
    <property type="entry name" value="Histidinol_dh"/>
    <property type="match status" value="1"/>
</dbReference>
<dbReference type="FunFam" id="3.40.50.1980:FF:000001">
    <property type="entry name" value="Histidinol dehydrogenase"/>
    <property type="match status" value="1"/>
</dbReference>
<dbReference type="AlphaFoldDB" id="A0AA86K1V0"/>
<accession>A0AA86K1V0</accession>
<evidence type="ECO:0000313" key="15">
    <source>
        <dbReference type="EMBL" id="CAG9709173.1"/>
    </source>
</evidence>
<dbReference type="Gene3D" id="3.40.50.1980">
    <property type="entry name" value="Nitrogenase molybdenum iron protein domain"/>
    <property type="match status" value="2"/>
</dbReference>
<reference evidence="15" key="1">
    <citation type="submission" date="2021-10" db="EMBL/GenBank/DDBJ databases">
        <authorList>
            <person name="Mesa V."/>
        </authorList>
    </citation>
    <scope>NUCLEOTIDE SEQUENCE</scope>
    <source>
        <strain evidence="15">CC3_PB</strain>
    </source>
</reference>
<evidence type="ECO:0000256" key="8">
    <source>
        <dbReference type="ARBA" id="ARBA00049489"/>
    </source>
</evidence>
<evidence type="ECO:0000256" key="10">
    <source>
        <dbReference type="PIRNR" id="PIRNR000099"/>
    </source>
</evidence>
<dbReference type="NCBIfam" id="TIGR00069">
    <property type="entry name" value="hisD"/>
    <property type="match status" value="1"/>
</dbReference>
<comment type="caution">
    <text evidence="15">The sequence shown here is derived from an EMBL/GenBank/DDBJ whole genome shotgun (WGS) entry which is preliminary data.</text>
</comment>
<dbReference type="InterPro" id="IPR012131">
    <property type="entry name" value="Hstdl_DH"/>
</dbReference>
<comment type="catalytic activity">
    <reaction evidence="8 9">
        <text>L-histidinol + 2 NAD(+) + H2O = L-histidine + 2 NADH + 3 H(+)</text>
        <dbReference type="Rhea" id="RHEA:20641"/>
        <dbReference type="ChEBI" id="CHEBI:15377"/>
        <dbReference type="ChEBI" id="CHEBI:15378"/>
        <dbReference type="ChEBI" id="CHEBI:57540"/>
        <dbReference type="ChEBI" id="CHEBI:57595"/>
        <dbReference type="ChEBI" id="CHEBI:57699"/>
        <dbReference type="ChEBI" id="CHEBI:57945"/>
        <dbReference type="EC" id="1.1.1.23"/>
    </reaction>
</comment>
<dbReference type="FunFam" id="3.40.50.1980:FF:000026">
    <property type="entry name" value="Histidinol dehydrogenase"/>
    <property type="match status" value="1"/>
</dbReference>
<feature type="binding site" evidence="9 12">
    <location>
        <position position="128"/>
    </location>
    <ligand>
        <name>NAD(+)</name>
        <dbReference type="ChEBI" id="CHEBI:57540"/>
    </ligand>
</feature>
<dbReference type="EMBL" id="CAKJVE010000004">
    <property type="protein sequence ID" value="CAG9709173.1"/>
    <property type="molecule type" value="Genomic_DNA"/>
</dbReference>
<sequence length="400" mass="44027">MLSLMEINESNKEKLINELKERVEDADSSVIESVRNILSKVKSDGDEALFELTKTFDKVELTNLQISSDEIERCFDKVEDEFIEALKEAKINIENYHMKQKKTGYIMTEENGIYLGQRVLPLEKVGVYVPGGTAAYPSSVLMNVIPAKVAGVEEIIMVTPPDKDGGINPYIGVAAKIAGINKIYKVGGAQAVAALAYGTESIPRVDKIVGPGNIFVATAKKLVFGQVDIDMIAGPSEILVIADEKSNPVHVAADLMSQAEHDKLASSILITTSKKLYEEVEAELDKQAKTLEREEIIRTSLKDFGKAIICKTLEECIEISNCIAPEHLELMVDEPMSYLGLVKHAGSVFLGRYCPEPIGDYFGGTNHVLPTSGTARFFSPLSVDSFVKNHHLYIIQKKLF</sequence>
<evidence type="ECO:0000313" key="16">
    <source>
        <dbReference type="Proteomes" id="UP000789738"/>
    </source>
</evidence>
<dbReference type="GO" id="GO:0004399">
    <property type="term" value="F:histidinol dehydrogenase activity"/>
    <property type="evidence" value="ECO:0007669"/>
    <property type="project" value="UniProtKB-UniRule"/>
</dbReference>